<evidence type="ECO:0000259" key="4">
    <source>
        <dbReference type="PROSITE" id="PS01124"/>
    </source>
</evidence>
<reference evidence="5" key="1">
    <citation type="submission" date="2021-06" db="EMBL/GenBank/DDBJ databases">
        <title>Direct submission.</title>
        <authorList>
            <person name="Lee C.-S."/>
            <person name="Jin L."/>
        </authorList>
    </citation>
    <scope>NUCLEOTIDE SEQUENCE</scope>
    <source>
        <strain evidence="5">Con5</strain>
    </source>
</reference>
<dbReference type="PROSITE" id="PS01124">
    <property type="entry name" value="HTH_ARAC_FAMILY_2"/>
    <property type="match status" value="1"/>
</dbReference>
<proteinExistence type="predicted"/>
<dbReference type="CDD" id="cd03136">
    <property type="entry name" value="GATase1_AraC_ArgR_like"/>
    <property type="match status" value="1"/>
</dbReference>
<dbReference type="SUPFAM" id="SSF52317">
    <property type="entry name" value="Class I glutamine amidotransferase-like"/>
    <property type="match status" value="1"/>
</dbReference>
<dbReference type="PROSITE" id="PS00041">
    <property type="entry name" value="HTH_ARAC_FAMILY_1"/>
    <property type="match status" value="1"/>
</dbReference>
<dbReference type="KEGG" id="gfu:KM031_15900"/>
<keyword evidence="2" id="KW-0238">DNA-binding</keyword>
<dbReference type="InterPro" id="IPR018060">
    <property type="entry name" value="HTH_AraC"/>
</dbReference>
<dbReference type="InterPro" id="IPR029062">
    <property type="entry name" value="Class_I_gatase-like"/>
</dbReference>
<evidence type="ECO:0000313" key="5">
    <source>
        <dbReference type="EMBL" id="QWK90277.1"/>
    </source>
</evidence>
<organism evidence="5 6">
    <name type="scientific">Gemmobacter fulvus</name>
    <dbReference type="NCBI Taxonomy" id="2840474"/>
    <lineage>
        <taxon>Bacteria</taxon>
        <taxon>Pseudomonadati</taxon>
        <taxon>Pseudomonadota</taxon>
        <taxon>Alphaproteobacteria</taxon>
        <taxon>Rhodobacterales</taxon>
        <taxon>Paracoccaceae</taxon>
        <taxon>Gemmobacter</taxon>
    </lineage>
</organism>
<dbReference type="EMBL" id="CP076361">
    <property type="protein sequence ID" value="QWK90277.1"/>
    <property type="molecule type" value="Genomic_DNA"/>
</dbReference>
<protein>
    <submittedName>
        <fullName evidence="5">GlxA family transcriptional regulator</fullName>
    </submittedName>
</protein>
<evidence type="ECO:0000256" key="2">
    <source>
        <dbReference type="ARBA" id="ARBA00023125"/>
    </source>
</evidence>
<accession>A0A975S152</accession>
<sequence>MTIERGGHLFEYFRHHQRRGPMTNPHLTGGQDLRIGFLLLNKFTLAAFSGLIDALRLAADDGGKSRQIRIGWHVMSHRQSSCVSSCGVRVETLPDLHPPEDFDYLAICGGNSYSDEYLIPAVSDYIKQAHGAGVRLLGVCTGSFAIARVGLTDGRTYCVHWNVLDAFTAQFPTARTSVERIFIDEGDIITCAGSTAAIDLGLYLIARHCGRDRAQQAMRHMMLTSIRSPSVPQAHFMDLPTGEAEVDIRVRKALHFMEQQIDHPPNASAIARYCGVSLRQLERLFQAAIGITPVQAYRRMRLNYGRWLLDNSSSSVTEIAYITGFSDTAHFSREFTREFATSPRRYRSR</sequence>
<dbReference type="InterPro" id="IPR052158">
    <property type="entry name" value="INH-QAR"/>
</dbReference>
<dbReference type="AlphaFoldDB" id="A0A975S152"/>
<dbReference type="InterPro" id="IPR002818">
    <property type="entry name" value="DJ-1/PfpI"/>
</dbReference>
<dbReference type="GO" id="GO:0003700">
    <property type="term" value="F:DNA-binding transcription factor activity"/>
    <property type="evidence" value="ECO:0007669"/>
    <property type="project" value="InterPro"/>
</dbReference>
<keyword evidence="1" id="KW-0805">Transcription regulation</keyword>
<dbReference type="PANTHER" id="PTHR43130">
    <property type="entry name" value="ARAC-FAMILY TRANSCRIPTIONAL REGULATOR"/>
    <property type="match status" value="1"/>
</dbReference>
<feature type="domain" description="HTH araC/xylS-type" evidence="4">
    <location>
        <begin position="251"/>
        <end position="349"/>
    </location>
</feature>
<gene>
    <name evidence="5" type="ORF">KM031_15900</name>
</gene>
<name>A0A975S152_9RHOB</name>
<dbReference type="Gene3D" id="3.40.50.880">
    <property type="match status" value="1"/>
</dbReference>
<evidence type="ECO:0000256" key="1">
    <source>
        <dbReference type="ARBA" id="ARBA00023015"/>
    </source>
</evidence>
<dbReference type="SMART" id="SM00342">
    <property type="entry name" value="HTH_ARAC"/>
    <property type="match status" value="1"/>
</dbReference>
<dbReference type="Gene3D" id="1.10.10.60">
    <property type="entry name" value="Homeodomain-like"/>
    <property type="match status" value="1"/>
</dbReference>
<dbReference type="InterPro" id="IPR020449">
    <property type="entry name" value="Tscrpt_reg_AraC-type_HTH"/>
</dbReference>
<dbReference type="InterPro" id="IPR009057">
    <property type="entry name" value="Homeodomain-like_sf"/>
</dbReference>
<dbReference type="Pfam" id="PF01965">
    <property type="entry name" value="DJ-1_PfpI"/>
    <property type="match status" value="1"/>
</dbReference>
<dbReference type="PRINTS" id="PR00032">
    <property type="entry name" value="HTHARAC"/>
</dbReference>
<evidence type="ECO:0000313" key="6">
    <source>
        <dbReference type="Proteomes" id="UP000679352"/>
    </source>
</evidence>
<dbReference type="Pfam" id="PF12833">
    <property type="entry name" value="HTH_18"/>
    <property type="match status" value="1"/>
</dbReference>
<dbReference type="Proteomes" id="UP000679352">
    <property type="component" value="Chromosome"/>
</dbReference>
<dbReference type="GO" id="GO:0043565">
    <property type="term" value="F:sequence-specific DNA binding"/>
    <property type="evidence" value="ECO:0007669"/>
    <property type="project" value="InterPro"/>
</dbReference>
<dbReference type="PANTHER" id="PTHR43130:SF3">
    <property type="entry name" value="HTH-TYPE TRANSCRIPTIONAL REGULATOR RV1931C"/>
    <property type="match status" value="1"/>
</dbReference>
<dbReference type="SUPFAM" id="SSF46689">
    <property type="entry name" value="Homeodomain-like"/>
    <property type="match status" value="2"/>
</dbReference>
<dbReference type="InterPro" id="IPR018062">
    <property type="entry name" value="HTH_AraC-typ_CS"/>
</dbReference>
<keyword evidence="3" id="KW-0804">Transcription</keyword>
<evidence type="ECO:0000256" key="3">
    <source>
        <dbReference type="ARBA" id="ARBA00023163"/>
    </source>
</evidence>
<keyword evidence="6" id="KW-1185">Reference proteome</keyword>